<keyword evidence="5" id="KW-1185">Reference proteome</keyword>
<evidence type="ECO:0000256" key="2">
    <source>
        <dbReference type="SAM" id="Phobius"/>
    </source>
</evidence>
<dbReference type="InterPro" id="IPR026870">
    <property type="entry name" value="Zinc_ribbon_dom"/>
</dbReference>
<evidence type="ECO:0000313" key="4">
    <source>
        <dbReference type="EMBL" id="MBC5661316.1"/>
    </source>
</evidence>
<proteinExistence type="predicted"/>
<feature type="transmembrane region" description="Helical" evidence="2">
    <location>
        <begin position="104"/>
        <end position="122"/>
    </location>
</feature>
<sequence>MFCSNCGKELQDEWAVCPNCGQPVEQTSPEQISGSGQSQNIEYNTQTFDYIQPDLQNGHNDRESKKGTETTSLTGYQKFRFWSATVCGIIVAVVFFIMGQYLAGAVMMLAAVLFCPLILGKFGGWKRAIFICFAILAAGLSAEIYYASNGKKDEASDKVTTKQSEVSEDQTEMITDASEDLSTDTSTDAQVTEKNSSENTSEAQTAYSADLVIDSDMSAQVETVNYTGVYYLPYINYDGAACDEVNKRIEKLAQKYIENTDEYGSGCMGISYKWTLYGNILSLIIPLQFDADMVEYNVYVLDLKNDKLLTKKDLLAELNIDEADYEQDAQDTMDACFYSLYGSFKDTDDYYDVVYNETIASENVAEALPYIDENGTLGAVAKIYSMAGANYYYHMVTVLALDGACEYSGESDNYNSKVLANTDNQSGSQETGDTSDSEYMLPNSDSEYISDSDLDGLTPDECRLALNEIYARHGRKFNDPDYQAYFNSKSWYNGTIDPDDFDDTAMFNQYELANRDYIIDYEKRMGYR</sequence>
<dbReference type="SMART" id="SM01324">
    <property type="entry name" value="YARHG"/>
    <property type="match status" value="1"/>
</dbReference>
<feature type="compositionally biased region" description="Acidic residues" evidence="1">
    <location>
        <begin position="166"/>
        <end position="182"/>
    </location>
</feature>
<feature type="compositionally biased region" description="Polar residues" evidence="1">
    <location>
        <begin position="416"/>
        <end position="434"/>
    </location>
</feature>
<dbReference type="Proteomes" id="UP000615234">
    <property type="component" value="Unassembled WGS sequence"/>
</dbReference>
<dbReference type="EMBL" id="JACOOX010000001">
    <property type="protein sequence ID" value="MBC5661316.1"/>
    <property type="molecule type" value="Genomic_DNA"/>
</dbReference>
<dbReference type="InterPro" id="IPR038434">
    <property type="entry name" value="YARHG_sf"/>
</dbReference>
<protein>
    <submittedName>
        <fullName evidence="4">YARHG domain-containing protein</fullName>
    </submittedName>
</protein>
<feature type="compositionally biased region" description="Polar residues" evidence="1">
    <location>
        <begin position="183"/>
        <end position="203"/>
    </location>
</feature>
<dbReference type="RefSeq" id="WP_186847295.1">
    <property type="nucleotide sequence ID" value="NZ_JACOOX010000001.1"/>
</dbReference>
<keyword evidence="2" id="KW-0812">Transmembrane</keyword>
<feature type="region of interest" description="Disordered" evidence="1">
    <location>
        <begin position="416"/>
        <end position="445"/>
    </location>
</feature>
<dbReference type="InterPro" id="IPR025582">
    <property type="entry name" value="YARHG_dom"/>
</dbReference>
<dbReference type="Gene3D" id="1.20.58.1690">
    <property type="match status" value="1"/>
</dbReference>
<feature type="transmembrane region" description="Helical" evidence="2">
    <location>
        <begin position="129"/>
        <end position="148"/>
    </location>
</feature>
<feature type="transmembrane region" description="Helical" evidence="2">
    <location>
        <begin position="79"/>
        <end position="98"/>
    </location>
</feature>
<dbReference type="AlphaFoldDB" id="A0A8I0DTP1"/>
<keyword evidence="2" id="KW-1133">Transmembrane helix</keyword>
<feature type="region of interest" description="Disordered" evidence="1">
    <location>
        <begin position="157"/>
        <end position="203"/>
    </location>
</feature>
<feature type="domain" description="YARHG" evidence="3">
    <location>
        <begin position="437"/>
        <end position="523"/>
    </location>
</feature>
<comment type="caution">
    <text evidence="4">The sequence shown here is derived from an EMBL/GenBank/DDBJ whole genome shotgun (WGS) entry which is preliminary data.</text>
</comment>
<dbReference type="Pfam" id="PF13308">
    <property type="entry name" value="YARHG"/>
    <property type="match status" value="1"/>
</dbReference>
<dbReference type="Pfam" id="PF13240">
    <property type="entry name" value="Zn_Ribbon_1"/>
    <property type="match status" value="1"/>
</dbReference>
<evidence type="ECO:0000313" key="5">
    <source>
        <dbReference type="Proteomes" id="UP000615234"/>
    </source>
</evidence>
<evidence type="ECO:0000259" key="3">
    <source>
        <dbReference type="SMART" id="SM01324"/>
    </source>
</evidence>
<gene>
    <name evidence="4" type="ORF">H8S09_00155</name>
</gene>
<name>A0A8I0DTP1_9FIRM</name>
<organism evidence="4 5">
    <name type="scientific">Coprococcus hominis</name>
    <name type="common">ex Liu et al. 2022</name>
    <dbReference type="NCBI Taxonomy" id="2763039"/>
    <lineage>
        <taxon>Bacteria</taxon>
        <taxon>Bacillati</taxon>
        <taxon>Bacillota</taxon>
        <taxon>Clostridia</taxon>
        <taxon>Lachnospirales</taxon>
        <taxon>Lachnospiraceae</taxon>
        <taxon>Coprococcus</taxon>
    </lineage>
</organism>
<keyword evidence="2" id="KW-0472">Membrane</keyword>
<reference evidence="4 5" key="1">
    <citation type="submission" date="2020-08" db="EMBL/GenBank/DDBJ databases">
        <title>Genome public.</title>
        <authorList>
            <person name="Liu C."/>
            <person name="Sun Q."/>
        </authorList>
    </citation>
    <scope>NUCLEOTIDE SEQUENCE [LARGE SCALE GENOMIC DNA]</scope>
    <source>
        <strain evidence="4 5">NSJ-10</strain>
    </source>
</reference>
<evidence type="ECO:0000256" key="1">
    <source>
        <dbReference type="SAM" id="MobiDB-lite"/>
    </source>
</evidence>
<accession>A0A8I0DTP1</accession>